<sequence length="567" mass="61675">MISVPRELTEGIQQAWEKSWKIYTGQSGDEMQSESGKLPLCAIPVTVSSQTSLRQLTLQARSSFTILLLPSTSLHENSLNASSSLNTAHYHIPYPPGFHQITTSHCLQTSLYSDLSYPAHTAETMVISETPGGPPARPYTLAIVGGGIGGLCLAISLLHHNIPITIYEAASQFAEIGAGVSLGPNAQRAMSLIDPRIKEGFDRCATNNAYPENRRFWFQFRLGQDRAGGMGTGMGTETGAGRATGTGTHVYDLECETGQTSVHRAHFLNELEALIPEGVAVFGKRLEGYVDDGEGVTLRFKDGSSARHSALIGCDGIKSRTRQLLLGEDDPAANPVFSGKYAYRGLVPMHEAAALLGDELARNSQLYMGHHGHLLTFPIEKGNTMNVVAFQAKRDGVWEGEWVQPMQKSDMRADFSGWVHAVQGIISLMRKPDVWALFEHLPAHRYWRGRVAVMGDAAHATTPHQGAGAGMAIEDALVLGSALGLVWKAADLPKAFEAFDAVQRPRSQRLVTTSHEGGMLYEMELPGVEGDVEKIKDCLGSRMQWIWDVDLQANVKMVKALVSETVS</sequence>
<reference evidence="1" key="1">
    <citation type="submission" date="2024-02" db="EMBL/GenBank/DDBJ databases">
        <title>Metagenome Assembled Genome of Zalaria obscura JY119.</title>
        <authorList>
            <person name="Vighnesh L."/>
            <person name="Jagadeeshwari U."/>
            <person name="Venkata Ramana C."/>
            <person name="Sasikala C."/>
        </authorList>
    </citation>
    <scope>NUCLEOTIDE SEQUENCE</scope>
    <source>
        <strain evidence="1">JY119</strain>
    </source>
</reference>
<name>A0ACC3SNW3_9PEZI</name>
<dbReference type="Proteomes" id="UP001320706">
    <property type="component" value="Unassembled WGS sequence"/>
</dbReference>
<keyword evidence="2" id="KW-1185">Reference proteome</keyword>
<organism evidence="1 2">
    <name type="scientific">Zalaria obscura</name>
    <dbReference type="NCBI Taxonomy" id="2024903"/>
    <lineage>
        <taxon>Eukaryota</taxon>
        <taxon>Fungi</taxon>
        <taxon>Dikarya</taxon>
        <taxon>Ascomycota</taxon>
        <taxon>Pezizomycotina</taxon>
        <taxon>Dothideomycetes</taxon>
        <taxon>Dothideomycetidae</taxon>
        <taxon>Dothideales</taxon>
        <taxon>Zalariaceae</taxon>
        <taxon>Zalaria</taxon>
    </lineage>
</organism>
<dbReference type="EMBL" id="JAMKPW020000001">
    <property type="protein sequence ID" value="KAK8221858.1"/>
    <property type="molecule type" value="Genomic_DNA"/>
</dbReference>
<protein>
    <submittedName>
        <fullName evidence="1">Uncharacterized protein</fullName>
    </submittedName>
</protein>
<gene>
    <name evidence="1" type="ORF">M8818_000023</name>
</gene>
<proteinExistence type="predicted"/>
<evidence type="ECO:0000313" key="1">
    <source>
        <dbReference type="EMBL" id="KAK8221858.1"/>
    </source>
</evidence>
<comment type="caution">
    <text evidence="1">The sequence shown here is derived from an EMBL/GenBank/DDBJ whole genome shotgun (WGS) entry which is preliminary data.</text>
</comment>
<accession>A0ACC3SNW3</accession>
<evidence type="ECO:0000313" key="2">
    <source>
        <dbReference type="Proteomes" id="UP001320706"/>
    </source>
</evidence>